<keyword evidence="5" id="KW-1185">Reference proteome</keyword>
<comment type="similarity">
    <text evidence="1">Belongs to the copper/topaquinone oxidase family.</text>
</comment>
<gene>
    <name evidence="4" type="ORF">SAMN02745130_02461</name>
</gene>
<evidence type="ECO:0000313" key="5">
    <source>
        <dbReference type="Proteomes" id="UP000190460"/>
    </source>
</evidence>
<dbReference type="Proteomes" id="UP000190460">
    <property type="component" value="Unassembled WGS sequence"/>
</dbReference>
<dbReference type="Gene3D" id="2.70.98.20">
    <property type="entry name" value="Copper amine oxidase, catalytic domain"/>
    <property type="match status" value="1"/>
</dbReference>
<dbReference type="InterPro" id="IPR015798">
    <property type="entry name" value="Cu_amine_oxidase_C"/>
</dbReference>
<keyword evidence="2" id="KW-0732">Signal</keyword>
<organism evidence="4 5">
    <name type="scientific">Thiothrix eikelboomii</name>
    <dbReference type="NCBI Taxonomy" id="92487"/>
    <lineage>
        <taxon>Bacteria</taxon>
        <taxon>Pseudomonadati</taxon>
        <taxon>Pseudomonadota</taxon>
        <taxon>Gammaproteobacteria</taxon>
        <taxon>Thiotrichales</taxon>
        <taxon>Thiotrichaceae</taxon>
        <taxon>Thiothrix</taxon>
    </lineage>
</organism>
<dbReference type="EMBL" id="FUYB01000012">
    <property type="protein sequence ID" value="SKA83942.1"/>
    <property type="molecule type" value="Genomic_DNA"/>
</dbReference>
<evidence type="ECO:0000313" key="4">
    <source>
        <dbReference type="EMBL" id="SKA83942.1"/>
    </source>
</evidence>
<dbReference type="GO" id="GO:0009308">
    <property type="term" value="P:amine metabolic process"/>
    <property type="evidence" value="ECO:0007669"/>
    <property type="project" value="UniProtKB-UniRule"/>
</dbReference>
<feature type="domain" description="Copper amine oxidase catalytic" evidence="3">
    <location>
        <begin position="45"/>
        <end position="395"/>
    </location>
</feature>
<accession>A0A1T4X2X9</accession>
<dbReference type="GO" id="GO:0005507">
    <property type="term" value="F:copper ion binding"/>
    <property type="evidence" value="ECO:0007669"/>
    <property type="project" value="InterPro"/>
</dbReference>
<sequence>MSLFNKQLLKFLILIGFTSHLSAAPNKPPECVGIPLQAEFASGVGWSMCLSLDDEEGLSIHQLKHRSSGQERRVLGKASLSQLEIVFDDNTQPPSFAVTRGGLGGDKLLKLSPKDCAGGQLYPEASDRRHNLLCARTQDAGLLYRYGYQAQRQGAFFEVFSISQATASQTYTQRWRFYETGVIEPAIGFSGKMPRFAPAHLGFGRAIADADEWALGFSAYLGWRLDFDLGQDANNDIAEEINSRPSASRRHKSLSTEVLSAETSRSLNPELKTSWRIKDADERNEFGQAISYELVPSQYHQSNGDVRGRPWLKYDVYFTRYRECEQHASDNPRQAGCARNVLQASQDQEPLERTDLVLWYKQNYHYLPRSDDSDYLSTDWMSFQLVPRDWTAGNPL</sequence>
<comment type="PTM">
    <text evidence="1">Topaquinone (TPQ) is generated by copper-dependent autoxidation of a specific tyrosyl residue.</text>
</comment>
<dbReference type="GO" id="GO:0048038">
    <property type="term" value="F:quinone binding"/>
    <property type="evidence" value="ECO:0007669"/>
    <property type="project" value="InterPro"/>
</dbReference>
<feature type="signal peptide" evidence="2">
    <location>
        <begin position="1"/>
        <end position="23"/>
    </location>
</feature>
<dbReference type="RefSeq" id="WP_078922933.1">
    <property type="nucleotide sequence ID" value="NZ_FUYB01000012.1"/>
</dbReference>
<dbReference type="SUPFAM" id="SSF49998">
    <property type="entry name" value="Amine oxidase catalytic domain"/>
    <property type="match status" value="1"/>
</dbReference>
<dbReference type="InterPro" id="IPR036460">
    <property type="entry name" value="Cu_amine_oxidase_C_sf"/>
</dbReference>
<protein>
    <recommendedName>
        <fullName evidence="1">Amine oxidase</fullName>
        <ecNumber evidence="1">1.4.3.-</ecNumber>
    </recommendedName>
</protein>
<evidence type="ECO:0000256" key="1">
    <source>
        <dbReference type="RuleBase" id="RU000672"/>
    </source>
</evidence>
<name>A0A1T4X2X9_9GAMM</name>
<dbReference type="InterPro" id="IPR000269">
    <property type="entry name" value="Cu_amine_oxidase"/>
</dbReference>
<dbReference type="AlphaFoldDB" id="A0A1T4X2X9"/>
<feature type="chain" id="PRO_5012843434" description="Amine oxidase" evidence="2">
    <location>
        <begin position="24"/>
        <end position="396"/>
    </location>
</feature>
<proteinExistence type="inferred from homology"/>
<keyword evidence="1" id="KW-0801">TPQ</keyword>
<keyword evidence="1" id="KW-0560">Oxidoreductase</keyword>
<dbReference type="STRING" id="92487.SAMN02745130_02461"/>
<dbReference type="PANTHER" id="PTHR10638">
    <property type="entry name" value="COPPER AMINE OXIDASE"/>
    <property type="match status" value="1"/>
</dbReference>
<dbReference type="GO" id="GO:0008131">
    <property type="term" value="F:primary methylamine oxidase activity"/>
    <property type="evidence" value="ECO:0007669"/>
    <property type="project" value="InterPro"/>
</dbReference>
<comment type="cofactor">
    <cofactor evidence="1">
        <name>Cu cation</name>
        <dbReference type="ChEBI" id="CHEBI:23378"/>
    </cofactor>
    <text evidence="1">Contains 1 topaquinone per subunit.</text>
</comment>
<dbReference type="OrthoDB" id="9772590at2"/>
<evidence type="ECO:0000256" key="2">
    <source>
        <dbReference type="SAM" id="SignalP"/>
    </source>
</evidence>
<evidence type="ECO:0000259" key="3">
    <source>
        <dbReference type="Pfam" id="PF01179"/>
    </source>
</evidence>
<dbReference type="Pfam" id="PF01179">
    <property type="entry name" value="Cu_amine_oxid"/>
    <property type="match status" value="1"/>
</dbReference>
<dbReference type="EC" id="1.4.3.-" evidence="1"/>
<reference evidence="4 5" key="1">
    <citation type="submission" date="2017-02" db="EMBL/GenBank/DDBJ databases">
        <authorList>
            <person name="Peterson S.W."/>
        </authorList>
    </citation>
    <scope>NUCLEOTIDE SEQUENCE [LARGE SCALE GENOMIC DNA]</scope>
    <source>
        <strain evidence="4 5">ATCC 49788</strain>
    </source>
</reference>
<keyword evidence="1" id="KW-0479">Metal-binding</keyword>
<keyword evidence="1" id="KW-0186">Copper</keyword>